<dbReference type="PANTHER" id="PTHR42834">
    <property type="entry name" value="ENDONUCLEASE/EXONUCLEASE/PHOSPHATASE FAMILY PROTEIN (AFU_ORTHOLOGUE AFUA_3G09210)"/>
    <property type="match status" value="1"/>
</dbReference>
<keyword evidence="3" id="KW-1185">Reference proteome</keyword>
<feature type="domain" description="Endonuclease/exonuclease/phosphatase" evidence="1">
    <location>
        <begin position="76"/>
        <end position="320"/>
    </location>
</feature>
<dbReference type="SUPFAM" id="SSF56219">
    <property type="entry name" value="DNase I-like"/>
    <property type="match status" value="1"/>
</dbReference>
<name>A0A3A8JGD6_9BACT</name>
<sequence length="333" mass="35768">MSPSPRLPFRFRPRSTLALWSLVLAVAGCDGLSSRTLPVPDAGACVSGNCPQPDSGTPPEPSGPRVRIAAFNVHRLFDTVCDTGSCGGSNYEELPTAEQFAAQVDQLGRAITPLDADIVLLEEVETQDSLNGLLGRVPQFEYSKLGETYSAASVDVAVLSRHPIIETRSHRSQYIYRPDGSATRFSRDLLEVHLDVDGTRVIVFAAHFRSKVDDDPGRRLAEANASREILLDSAKEFPAALVVLGGDLNDIPGSDPINALDQGLLRVAKDRPDNETWTYFYSGRGQAIDHLYLAPGGGAYVPGSYRVAREATGGYGGSDHGAVYADFALTPPP</sequence>
<dbReference type="AlphaFoldDB" id="A0A3A8JGD6"/>
<evidence type="ECO:0000313" key="2">
    <source>
        <dbReference type="EMBL" id="RKG94018.1"/>
    </source>
</evidence>
<keyword evidence="2" id="KW-0378">Hydrolase</keyword>
<protein>
    <submittedName>
        <fullName evidence="2">Endonuclease/exonuclease/phosphatase family protein</fullName>
    </submittedName>
</protein>
<dbReference type="GO" id="GO:0004519">
    <property type="term" value="F:endonuclease activity"/>
    <property type="evidence" value="ECO:0007669"/>
    <property type="project" value="UniProtKB-KW"/>
</dbReference>
<dbReference type="EMBL" id="RAWE01000367">
    <property type="protein sequence ID" value="RKG94018.1"/>
    <property type="molecule type" value="Genomic_DNA"/>
</dbReference>
<dbReference type="Proteomes" id="UP000268313">
    <property type="component" value="Unassembled WGS sequence"/>
</dbReference>
<dbReference type="RefSeq" id="WP_120608287.1">
    <property type="nucleotide sequence ID" value="NZ_RAWE01000367.1"/>
</dbReference>
<dbReference type="Gene3D" id="3.60.10.10">
    <property type="entry name" value="Endonuclease/exonuclease/phosphatase"/>
    <property type="match status" value="1"/>
</dbReference>
<dbReference type="PANTHER" id="PTHR42834:SF1">
    <property type="entry name" value="ENDONUCLEASE_EXONUCLEASE_PHOSPHATASE FAMILY PROTEIN (AFU_ORTHOLOGUE AFUA_3G09210)"/>
    <property type="match status" value="1"/>
</dbReference>
<dbReference type="Pfam" id="PF03372">
    <property type="entry name" value="Exo_endo_phos"/>
    <property type="match status" value="1"/>
</dbReference>
<comment type="caution">
    <text evidence="2">The sequence shown here is derived from an EMBL/GenBank/DDBJ whole genome shotgun (WGS) entry which is preliminary data.</text>
</comment>
<dbReference type="GO" id="GO:0004527">
    <property type="term" value="F:exonuclease activity"/>
    <property type="evidence" value="ECO:0007669"/>
    <property type="project" value="UniProtKB-KW"/>
</dbReference>
<keyword evidence="2" id="KW-0540">Nuclease</keyword>
<dbReference type="InterPro" id="IPR036691">
    <property type="entry name" value="Endo/exonu/phosph_ase_sf"/>
</dbReference>
<dbReference type="InterPro" id="IPR005135">
    <property type="entry name" value="Endo/exonuclease/phosphatase"/>
</dbReference>
<proteinExistence type="predicted"/>
<dbReference type="PROSITE" id="PS51257">
    <property type="entry name" value="PROKAR_LIPOPROTEIN"/>
    <property type="match status" value="1"/>
</dbReference>
<keyword evidence="2" id="KW-0269">Exonuclease</keyword>
<gene>
    <name evidence="2" type="ORF">D7X32_43065</name>
</gene>
<accession>A0A3A8JGD6</accession>
<dbReference type="OrthoDB" id="1398885at2"/>
<reference evidence="3" key="1">
    <citation type="submission" date="2018-09" db="EMBL/GenBank/DDBJ databases">
        <authorList>
            <person name="Livingstone P.G."/>
            <person name="Whitworth D.E."/>
        </authorList>
    </citation>
    <scope>NUCLEOTIDE SEQUENCE [LARGE SCALE GENOMIC DNA]</scope>
    <source>
        <strain evidence="3">CA043D</strain>
    </source>
</reference>
<organism evidence="2 3">
    <name type="scientific">Corallococcus carmarthensis</name>
    <dbReference type="NCBI Taxonomy" id="2316728"/>
    <lineage>
        <taxon>Bacteria</taxon>
        <taxon>Pseudomonadati</taxon>
        <taxon>Myxococcota</taxon>
        <taxon>Myxococcia</taxon>
        <taxon>Myxococcales</taxon>
        <taxon>Cystobacterineae</taxon>
        <taxon>Myxococcaceae</taxon>
        <taxon>Corallococcus</taxon>
    </lineage>
</organism>
<evidence type="ECO:0000259" key="1">
    <source>
        <dbReference type="Pfam" id="PF03372"/>
    </source>
</evidence>
<keyword evidence="2" id="KW-0255">Endonuclease</keyword>
<evidence type="ECO:0000313" key="3">
    <source>
        <dbReference type="Proteomes" id="UP000268313"/>
    </source>
</evidence>